<dbReference type="WBParaSite" id="TREG1_103300.1">
    <property type="protein sequence ID" value="TREG1_103300.1"/>
    <property type="gene ID" value="TREG1_103300"/>
</dbReference>
<dbReference type="Proteomes" id="UP000050795">
    <property type="component" value="Unassembled WGS sequence"/>
</dbReference>
<name>A0AA85ILK9_TRIRE</name>
<reference evidence="6" key="1">
    <citation type="submission" date="2022-06" db="EMBL/GenBank/DDBJ databases">
        <authorList>
            <person name="Berger JAMES D."/>
            <person name="Berger JAMES D."/>
        </authorList>
    </citation>
    <scope>NUCLEOTIDE SEQUENCE [LARGE SCALE GENOMIC DNA]</scope>
</reference>
<dbReference type="GO" id="GO:0005634">
    <property type="term" value="C:nucleus"/>
    <property type="evidence" value="ECO:0007669"/>
    <property type="project" value="TreeGrafter"/>
</dbReference>
<keyword evidence="6" id="KW-1185">Reference proteome</keyword>
<dbReference type="PANTHER" id="PTHR21545:SF13">
    <property type="entry name" value="ECDYSONE-INDUCED PROTEIN 93F, ISOFORM C"/>
    <property type="match status" value="1"/>
</dbReference>
<proteinExistence type="predicted"/>
<dbReference type="GO" id="GO:0006357">
    <property type="term" value="P:regulation of transcription by RNA polymerase II"/>
    <property type="evidence" value="ECO:0007669"/>
    <property type="project" value="TreeGrafter"/>
</dbReference>
<evidence type="ECO:0000259" key="5">
    <source>
        <dbReference type="Pfam" id="PF05225"/>
    </source>
</evidence>
<keyword evidence="2" id="KW-0238">DNA-binding</keyword>
<dbReference type="InterPro" id="IPR007889">
    <property type="entry name" value="HTH_Psq"/>
</dbReference>
<dbReference type="InterPro" id="IPR009057">
    <property type="entry name" value="Homeodomain-like_sf"/>
</dbReference>
<dbReference type="SUPFAM" id="SSF46689">
    <property type="entry name" value="Homeodomain-like"/>
    <property type="match status" value="1"/>
</dbReference>
<organism evidence="6 7">
    <name type="scientific">Trichobilharzia regenti</name>
    <name type="common">Nasal bird schistosome</name>
    <dbReference type="NCBI Taxonomy" id="157069"/>
    <lineage>
        <taxon>Eukaryota</taxon>
        <taxon>Metazoa</taxon>
        <taxon>Spiralia</taxon>
        <taxon>Lophotrochozoa</taxon>
        <taxon>Platyhelminthes</taxon>
        <taxon>Trematoda</taxon>
        <taxon>Digenea</taxon>
        <taxon>Strigeidida</taxon>
        <taxon>Schistosomatoidea</taxon>
        <taxon>Schistosomatidae</taxon>
        <taxon>Trichobilharzia</taxon>
    </lineage>
</organism>
<evidence type="ECO:0000313" key="6">
    <source>
        <dbReference type="Proteomes" id="UP000050795"/>
    </source>
</evidence>
<evidence type="ECO:0000256" key="3">
    <source>
        <dbReference type="ARBA" id="ARBA00023163"/>
    </source>
</evidence>
<dbReference type="Pfam" id="PF05225">
    <property type="entry name" value="HTH_psq"/>
    <property type="match status" value="1"/>
</dbReference>
<evidence type="ECO:0000256" key="1">
    <source>
        <dbReference type="ARBA" id="ARBA00023015"/>
    </source>
</evidence>
<keyword evidence="1" id="KW-0805">Transcription regulation</keyword>
<dbReference type="Gene3D" id="1.10.10.60">
    <property type="entry name" value="Homeodomain-like"/>
    <property type="match status" value="1"/>
</dbReference>
<protein>
    <recommendedName>
        <fullName evidence="5">HTH psq-type domain-containing protein</fullName>
    </recommendedName>
</protein>
<reference evidence="7" key="2">
    <citation type="submission" date="2023-11" db="UniProtKB">
        <authorList>
            <consortium name="WormBaseParasite"/>
        </authorList>
    </citation>
    <scope>IDENTIFICATION</scope>
</reference>
<feature type="domain" description="HTH psq-type" evidence="5">
    <location>
        <begin position="279"/>
        <end position="317"/>
    </location>
</feature>
<dbReference type="GO" id="GO:0003677">
    <property type="term" value="F:DNA binding"/>
    <property type="evidence" value="ECO:0007669"/>
    <property type="project" value="UniProtKB-KW"/>
</dbReference>
<accession>A0AA85ILK9</accession>
<keyword evidence="3" id="KW-0804">Transcription</keyword>
<sequence length="464" mass="53366">MNHKSNRCIYTIESLINNEPEKSITDSSVSSAKSYLDERSTDNWDRLNVDRISSLSDTCYPYLDDGLKSIKYLEVEKFFPGMDTNKCHLYCQCSVNEKNLVEQFIYSFTQFHRYNLPNINQLYKFNSIQSIQKPHANLDEDDEPLDLSMKTVSCGSSQQENMYGTESCEKANKCSHIYCNCSNHVTSRNYSNEDNSLWTTNLLEMPVLLTQEVYSTQSDESANTTNNSYYKTDESLFCSVMKNSSRNKQFNHHQHEINSNNPTYNNTCNLNKEIRRPYTEAELSAAVKAICFGRLGTRRAASVYGIPRSTLRNKICKLNELKKLEEKRLGGKSIVLSEFLLNLFQQTKSCYEYSSGKKDCLNPSLLNNDSTNLVGKNSNLDGQLTKLQYTKEMKPRSQKNSTGYLMHTASRVASIFQVNCRRSYVHKKTLDNKSKNGIDKQMYSRKLSINPKLRYAAHQQQIPQ</sequence>
<evidence type="ECO:0000256" key="2">
    <source>
        <dbReference type="ARBA" id="ARBA00023125"/>
    </source>
</evidence>
<evidence type="ECO:0000313" key="7">
    <source>
        <dbReference type="WBParaSite" id="TREG1_103300.1"/>
    </source>
</evidence>
<dbReference type="PANTHER" id="PTHR21545">
    <property type="entry name" value="TRANSCRIPTION FACTOR MLR1/2"/>
    <property type="match status" value="1"/>
</dbReference>
<evidence type="ECO:0000256" key="4">
    <source>
        <dbReference type="ARBA" id="ARBA00023242"/>
    </source>
</evidence>
<dbReference type="AlphaFoldDB" id="A0AA85ILK9"/>
<keyword evidence="4" id="KW-0539">Nucleus</keyword>